<keyword evidence="1" id="KW-0732">Signal</keyword>
<keyword evidence="4" id="KW-1185">Reference proteome</keyword>
<organism evidence="3 4">
    <name type="scientific">Halteria grandinella</name>
    <dbReference type="NCBI Taxonomy" id="5974"/>
    <lineage>
        <taxon>Eukaryota</taxon>
        <taxon>Sar</taxon>
        <taxon>Alveolata</taxon>
        <taxon>Ciliophora</taxon>
        <taxon>Intramacronucleata</taxon>
        <taxon>Spirotrichea</taxon>
        <taxon>Stichotrichia</taxon>
        <taxon>Sporadotrichida</taxon>
        <taxon>Halteriidae</taxon>
        <taxon>Halteria</taxon>
    </lineage>
</organism>
<evidence type="ECO:0000313" key="4">
    <source>
        <dbReference type="Proteomes" id="UP000785679"/>
    </source>
</evidence>
<dbReference type="InterPro" id="IPR006571">
    <property type="entry name" value="TLDc_dom"/>
</dbReference>
<evidence type="ECO:0000313" key="3">
    <source>
        <dbReference type="EMBL" id="TNV76124.1"/>
    </source>
</evidence>
<feature type="domain" description="TLDc" evidence="2">
    <location>
        <begin position="108"/>
        <end position="271"/>
    </location>
</feature>
<evidence type="ECO:0000259" key="2">
    <source>
        <dbReference type="Pfam" id="PF07534"/>
    </source>
</evidence>
<feature type="chain" id="PRO_5035236828" description="TLDc domain-containing protein" evidence="1">
    <location>
        <begin position="31"/>
        <end position="272"/>
    </location>
</feature>
<gene>
    <name evidence="3" type="ORF">FGO68_gene16837</name>
</gene>
<dbReference type="Proteomes" id="UP000785679">
    <property type="component" value="Unassembled WGS sequence"/>
</dbReference>
<feature type="signal peptide" evidence="1">
    <location>
        <begin position="1"/>
        <end position="30"/>
    </location>
</feature>
<protein>
    <recommendedName>
        <fullName evidence="2">TLDc domain-containing protein</fullName>
    </recommendedName>
</protein>
<dbReference type="AlphaFoldDB" id="A0A8J8NK25"/>
<name>A0A8J8NK25_HALGN</name>
<reference evidence="3" key="1">
    <citation type="submission" date="2019-06" db="EMBL/GenBank/DDBJ databases">
        <authorList>
            <person name="Zheng W."/>
        </authorList>
    </citation>
    <scope>NUCLEOTIDE SEQUENCE</scope>
    <source>
        <strain evidence="3">QDHG01</strain>
    </source>
</reference>
<proteinExistence type="predicted"/>
<sequence length="272" mass="31318">MLVKCVMIIQMNKAHIAILFLITQFTLASAVPDIGNCSQAFFFAEEHDPGTKFTCSNQTAYYIWECKVIEVMFPICSKDEKCKSFNCQRSARGDFYKSNMNITVNDSSWLLEQIKVPYLKLKPVLLFQASRDGWYISDYHSKVNGYKNIYVFIKYKQTQRRAAGFTSLNQGLYYFTASDYQSYVLSIDKRIVATGSKNYRKLLVSSNYGPFFKDVEGQAVMTADYGSRIDKGYANCGLSKYYMPFEDNQLCSLSGLQNGYYEIDELEVWHIL</sequence>
<comment type="caution">
    <text evidence="3">The sequence shown here is derived from an EMBL/GenBank/DDBJ whole genome shotgun (WGS) entry which is preliminary data.</text>
</comment>
<dbReference type="EMBL" id="RRYP01014146">
    <property type="protein sequence ID" value="TNV76124.1"/>
    <property type="molecule type" value="Genomic_DNA"/>
</dbReference>
<accession>A0A8J8NK25</accession>
<dbReference type="Pfam" id="PF07534">
    <property type="entry name" value="TLD"/>
    <property type="match status" value="1"/>
</dbReference>
<evidence type="ECO:0000256" key="1">
    <source>
        <dbReference type="SAM" id="SignalP"/>
    </source>
</evidence>